<evidence type="ECO:0000313" key="2">
    <source>
        <dbReference type="Proteomes" id="UP000282184"/>
    </source>
</evidence>
<proteinExistence type="predicted"/>
<name>A0A431U5Y0_9BACT</name>
<dbReference type="EMBL" id="RXOF01000003">
    <property type="protein sequence ID" value="RTQ51744.1"/>
    <property type="molecule type" value="Genomic_DNA"/>
</dbReference>
<reference evidence="1 2" key="1">
    <citation type="submission" date="2018-12" db="EMBL/GenBank/DDBJ databases">
        <title>Hymenobacter gummosus sp. nov., isolated from a spring.</title>
        <authorList>
            <person name="Nie L."/>
        </authorList>
    </citation>
    <scope>NUCLEOTIDE SEQUENCE [LARGE SCALE GENOMIC DNA]</scope>
    <source>
        <strain evidence="1 2">KCTC 52166</strain>
    </source>
</reference>
<dbReference type="RefSeq" id="WP_165903658.1">
    <property type="nucleotide sequence ID" value="NZ_RXOF01000003.1"/>
</dbReference>
<gene>
    <name evidence="1" type="ORF">EJV47_08090</name>
</gene>
<sequence>MLHAIHQNKAGRGTYVQLNWREVFKGCEDTLTSAVFGPLFHLPPEVFWQLLQSSFSQLQLPINTNTKLLGYQFWPRWDAAGTANARDVEPDLFIRTSDFDLIIEAKRYDVPQQYATQWENEVQAYFNEFGVGARPVFVLAIGGFEAGDEAPSLIGAGNSQVTVFKGRWRNLLAAARYLRTQLTAVDSWAVSNTLTDIIRGFELHGFTVTDWFATLPRQDLAPLRLQAGLCLLLTTNTAQHA</sequence>
<protein>
    <submittedName>
        <fullName evidence="1">Uncharacterized protein</fullName>
    </submittedName>
</protein>
<comment type="caution">
    <text evidence="1">The sequence shown here is derived from an EMBL/GenBank/DDBJ whole genome shotgun (WGS) entry which is preliminary data.</text>
</comment>
<organism evidence="1 2">
    <name type="scientific">Hymenobacter gummosus</name>
    <dbReference type="NCBI Taxonomy" id="1776032"/>
    <lineage>
        <taxon>Bacteria</taxon>
        <taxon>Pseudomonadati</taxon>
        <taxon>Bacteroidota</taxon>
        <taxon>Cytophagia</taxon>
        <taxon>Cytophagales</taxon>
        <taxon>Hymenobacteraceae</taxon>
        <taxon>Hymenobacter</taxon>
    </lineage>
</organism>
<dbReference type="AlphaFoldDB" id="A0A431U5Y0"/>
<accession>A0A431U5Y0</accession>
<keyword evidence="2" id="KW-1185">Reference proteome</keyword>
<dbReference type="Proteomes" id="UP000282184">
    <property type="component" value="Unassembled WGS sequence"/>
</dbReference>
<evidence type="ECO:0000313" key="1">
    <source>
        <dbReference type="EMBL" id="RTQ51744.1"/>
    </source>
</evidence>